<dbReference type="InterPro" id="IPR012551">
    <property type="entry name" value="DUF1707_SHOCT-like"/>
</dbReference>
<dbReference type="PANTHER" id="PTHR40763">
    <property type="entry name" value="MEMBRANE PROTEIN-RELATED"/>
    <property type="match status" value="1"/>
</dbReference>
<protein>
    <recommendedName>
        <fullName evidence="1">DUF1707 domain-containing protein</fullName>
    </recommendedName>
</protein>
<keyword evidence="3" id="KW-1185">Reference proteome</keyword>
<dbReference type="Pfam" id="PF08044">
    <property type="entry name" value="DUF1707"/>
    <property type="match status" value="1"/>
</dbReference>
<feature type="domain" description="DUF1707" evidence="1">
    <location>
        <begin position="10"/>
        <end position="61"/>
    </location>
</feature>
<sequence>MSAPVSAKARARDIDRAQTCGLLDAGYAEGQLDPTEYESRTATAMKAKTLGELDALVSDLQIPEHLVEAARDSAPAPRGRVPGRVVAAGVVAAVAVVGTVVFTTRGHDAAPETVVAGQAPAPAPIPAGEPQPIVIEPIDPVSANGVRDFVRQLGVKFNGDLAVDQVTFYPTYVYFTRMLQDQPHREQDWSYRGGFSPVRSPESRSLDTVTVDLAALDVDRLAELIATGANRVGVPTGRVEHIFVRADSSTGEGLVSVLFEDKDERRGMVDTRLDGTVVDVSKADER</sequence>
<organism evidence="2 3">
    <name type="scientific">Prescottella agglutinans</name>
    <dbReference type="NCBI Taxonomy" id="1644129"/>
    <lineage>
        <taxon>Bacteria</taxon>
        <taxon>Bacillati</taxon>
        <taxon>Actinomycetota</taxon>
        <taxon>Actinomycetes</taxon>
        <taxon>Mycobacteriales</taxon>
        <taxon>Nocardiaceae</taxon>
        <taxon>Prescottella</taxon>
    </lineage>
</organism>
<name>A0ABT6MK73_9NOCA</name>
<proteinExistence type="predicted"/>
<dbReference type="PANTHER" id="PTHR40763:SF4">
    <property type="entry name" value="DUF1707 DOMAIN-CONTAINING PROTEIN"/>
    <property type="match status" value="1"/>
</dbReference>
<dbReference type="RefSeq" id="WP_280763014.1">
    <property type="nucleotide sequence ID" value="NZ_JARXVC010000016.1"/>
</dbReference>
<comment type="caution">
    <text evidence="2">The sequence shown here is derived from an EMBL/GenBank/DDBJ whole genome shotgun (WGS) entry which is preliminary data.</text>
</comment>
<reference evidence="2 3" key="1">
    <citation type="submission" date="2023-04" db="EMBL/GenBank/DDBJ databases">
        <title>Forest soil microbial communities from Buena Vista Peninsula, Colon Province, Panama.</title>
        <authorList>
            <person name="Bouskill N."/>
        </authorList>
    </citation>
    <scope>NUCLEOTIDE SEQUENCE [LARGE SCALE GENOMIC DNA]</scope>
    <source>
        <strain evidence="2 3">CFH S0262</strain>
    </source>
</reference>
<accession>A0ABT6MK73</accession>
<gene>
    <name evidence="2" type="ORF">M2280_005000</name>
</gene>
<dbReference type="EMBL" id="JARXVC010000016">
    <property type="protein sequence ID" value="MDH6283749.1"/>
    <property type="molecule type" value="Genomic_DNA"/>
</dbReference>
<evidence type="ECO:0000313" key="3">
    <source>
        <dbReference type="Proteomes" id="UP001160334"/>
    </source>
</evidence>
<evidence type="ECO:0000313" key="2">
    <source>
        <dbReference type="EMBL" id="MDH6283749.1"/>
    </source>
</evidence>
<evidence type="ECO:0000259" key="1">
    <source>
        <dbReference type="Pfam" id="PF08044"/>
    </source>
</evidence>
<dbReference type="Proteomes" id="UP001160334">
    <property type="component" value="Unassembled WGS sequence"/>
</dbReference>